<evidence type="ECO:0008006" key="3">
    <source>
        <dbReference type="Google" id="ProtNLM"/>
    </source>
</evidence>
<sequence>MNAPTKKSQLHIMFDANALWVKESGEDLIPPNISKIILDPQHEELEIRWTIPEMVQVEREVQLRANIKHIFGVASKMPKLFGATWLAAEESMTSEIARFVSDELARHGVEVVPCDTSTVNWASLIKAAGRRAPPFDPDPSKEKGFKDAVIAETFIQMAGTLPAHGTETAMFVSNDKRLVEHVKSRAPNTKFVSNADELASELNFLSSDVDPSIAPQIVDAAALLLDGATEFWGHVFPMAKHRIDLQPTLEGISNERLRHSMYNPPVFVKKEMRHVYFRNTYSISRDGWEWVPGHALGFASADVHPQLVPGTLWQEGMPYSASYVDIPTPKVEPVSFSYTAPIIGLSELKLDQMYGSFRMIELPPYNFNVDWRADFELVQDGKNDPLRPRLSNPFIESVEILRS</sequence>
<dbReference type="EMBL" id="CADIKF010000071">
    <property type="protein sequence ID" value="CAB3770495.1"/>
    <property type="molecule type" value="Genomic_DNA"/>
</dbReference>
<name>A0A6J5EZP6_9BURK</name>
<evidence type="ECO:0000313" key="2">
    <source>
        <dbReference type="Proteomes" id="UP000494329"/>
    </source>
</evidence>
<protein>
    <recommendedName>
        <fullName evidence="3">DUF4935 domain-containing protein</fullName>
    </recommendedName>
</protein>
<gene>
    <name evidence="1" type="ORF">LMG29739_05800</name>
</gene>
<reference evidence="1 2" key="1">
    <citation type="submission" date="2020-04" db="EMBL/GenBank/DDBJ databases">
        <authorList>
            <person name="De Canck E."/>
        </authorList>
    </citation>
    <scope>NUCLEOTIDE SEQUENCE [LARGE SCALE GENOMIC DNA]</scope>
    <source>
        <strain evidence="1 2">LMG 29739</strain>
    </source>
</reference>
<dbReference type="AlphaFoldDB" id="A0A6J5EZP6"/>
<evidence type="ECO:0000313" key="1">
    <source>
        <dbReference type="EMBL" id="CAB3770495.1"/>
    </source>
</evidence>
<accession>A0A6J5EZP6</accession>
<organism evidence="1 2">
    <name type="scientific">Paraburkholderia solisilvae</name>
    <dbReference type="NCBI Taxonomy" id="624376"/>
    <lineage>
        <taxon>Bacteria</taxon>
        <taxon>Pseudomonadati</taxon>
        <taxon>Pseudomonadota</taxon>
        <taxon>Betaproteobacteria</taxon>
        <taxon>Burkholderiales</taxon>
        <taxon>Burkholderiaceae</taxon>
        <taxon>Paraburkholderia</taxon>
    </lineage>
</organism>
<keyword evidence="2" id="KW-1185">Reference proteome</keyword>
<proteinExistence type="predicted"/>
<dbReference type="Proteomes" id="UP000494329">
    <property type="component" value="Unassembled WGS sequence"/>
</dbReference>
<dbReference type="RefSeq" id="WP_175114930.1">
    <property type="nucleotide sequence ID" value="NZ_CADIKF010000071.1"/>
</dbReference>